<name>A0A5B7JRC0_PORTR</name>
<evidence type="ECO:0000313" key="1">
    <source>
        <dbReference type="EMBL" id="MPC94914.1"/>
    </source>
</evidence>
<comment type="caution">
    <text evidence="1">The sequence shown here is derived from an EMBL/GenBank/DDBJ whole genome shotgun (WGS) entry which is preliminary data.</text>
</comment>
<dbReference type="AlphaFoldDB" id="A0A5B7JRC0"/>
<reference evidence="1 2" key="1">
    <citation type="submission" date="2019-05" db="EMBL/GenBank/DDBJ databases">
        <title>Another draft genome of Portunus trituberculatus and its Hox gene families provides insights of decapod evolution.</title>
        <authorList>
            <person name="Jeong J.-H."/>
            <person name="Song I."/>
            <person name="Kim S."/>
            <person name="Choi T."/>
            <person name="Kim D."/>
            <person name="Ryu S."/>
            <person name="Kim W."/>
        </authorList>
    </citation>
    <scope>NUCLEOTIDE SEQUENCE [LARGE SCALE GENOMIC DNA]</scope>
    <source>
        <tissue evidence="1">Muscle</tissue>
    </source>
</reference>
<evidence type="ECO:0000313" key="2">
    <source>
        <dbReference type="Proteomes" id="UP000324222"/>
    </source>
</evidence>
<gene>
    <name evidence="1" type="ORF">E2C01_090105</name>
</gene>
<sequence>MHINRVGELAQIEGRFTSEQYLEILEENKIHSFGRRPASPKNLKTSRPKDLSEIVDTAIFIATPIEVAVS</sequence>
<organism evidence="1 2">
    <name type="scientific">Portunus trituberculatus</name>
    <name type="common">Swimming crab</name>
    <name type="synonym">Neptunus trituberculatus</name>
    <dbReference type="NCBI Taxonomy" id="210409"/>
    <lineage>
        <taxon>Eukaryota</taxon>
        <taxon>Metazoa</taxon>
        <taxon>Ecdysozoa</taxon>
        <taxon>Arthropoda</taxon>
        <taxon>Crustacea</taxon>
        <taxon>Multicrustacea</taxon>
        <taxon>Malacostraca</taxon>
        <taxon>Eumalacostraca</taxon>
        <taxon>Eucarida</taxon>
        <taxon>Decapoda</taxon>
        <taxon>Pleocyemata</taxon>
        <taxon>Brachyura</taxon>
        <taxon>Eubrachyura</taxon>
        <taxon>Portunoidea</taxon>
        <taxon>Portunidae</taxon>
        <taxon>Portuninae</taxon>
        <taxon>Portunus</taxon>
    </lineage>
</organism>
<accession>A0A5B7JRC0</accession>
<dbReference type="Proteomes" id="UP000324222">
    <property type="component" value="Unassembled WGS sequence"/>
</dbReference>
<keyword evidence="2" id="KW-1185">Reference proteome</keyword>
<dbReference type="EMBL" id="VSRR010100271">
    <property type="protein sequence ID" value="MPC94914.1"/>
    <property type="molecule type" value="Genomic_DNA"/>
</dbReference>
<proteinExistence type="predicted"/>
<protein>
    <submittedName>
        <fullName evidence="1">Uncharacterized protein</fullName>
    </submittedName>
</protein>